<feature type="region of interest" description="Disordered" evidence="1">
    <location>
        <begin position="123"/>
        <end position="161"/>
    </location>
</feature>
<reference evidence="2 3" key="1">
    <citation type="journal article" date="2015" name="Genome Biol.">
        <title>Comparative genomics of Steinernema reveals deeply conserved gene regulatory networks.</title>
        <authorList>
            <person name="Dillman A.R."/>
            <person name="Macchietto M."/>
            <person name="Porter C.F."/>
            <person name="Rogers A."/>
            <person name="Williams B."/>
            <person name="Antoshechkin I."/>
            <person name="Lee M.M."/>
            <person name="Goodwin Z."/>
            <person name="Lu X."/>
            <person name="Lewis E.E."/>
            <person name="Goodrich-Blair H."/>
            <person name="Stock S.P."/>
            <person name="Adams B.J."/>
            <person name="Sternberg P.W."/>
            <person name="Mortazavi A."/>
        </authorList>
    </citation>
    <scope>NUCLEOTIDE SEQUENCE [LARGE SCALE GENOMIC DNA]</scope>
    <source>
        <strain evidence="2 3">ALL</strain>
    </source>
</reference>
<comment type="caution">
    <text evidence="2">The sequence shown here is derived from an EMBL/GenBank/DDBJ whole genome shotgun (WGS) entry which is preliminary data.</text>
</comment>
<evidence type="ECO:0000313" key="3">
    <source>
        <dbReference type="Proteomes" id="UP000298663"/>
    </source>
</evidence>
<dbReference type="Proteomes" id="UP000298663">
    <property type="component" value="Unassembled WGS sequence"/>
</dbReference>
<keyword evidence="3" id="KW-1185">Reference proteome</keyword>
<reference evidence="2 3" key="2">
    <citation type="journal article" date="2019" name="G3 (Bethesda)">
        <title>Hybrid Assembly of the Genome of the Entomopathogenic Nematode Steinernema carpocapsae Identifies the X-Chromosome.</title>
        <authorList>
            <person name="Serra L."/>
            <person name="Macchietto M."/>
            <person name="Macias-Munoz A."/>
            <person name="McGill C.J."/>
            <person name="Rodriguez I.M."/>
            <person name="Rodriguez B."/>
            <person name="Murad R."/>
            <person name="Mortazavi A."/>
        </authorList>
    </citation>
    <scope>NUCLEOTIDE SEQUENCE [LARGE SCALE GENOMIC DNA]</scope>
    <source>
        <strain evidence="2 3">ALL</strain>
    </source>
</reference>
<dbReference type="EMBL" id="AZBU02000002">
    <property type="protein sequence ID" value="TKR94219.1"/>
    <property type="molecule type" value="Genomic_DNA"/>
</dbReference>
<name>A0A4U5PCS6_STECR</name>
<protein>
    <submittedName>
        <fullName evidence="2">Uncharacterized protein</fullName>
    </submittedName>
</protein>
<evidence type="ECO:0000313" key="2">
    <source>
        <dbReference type="EMBL" id="TKR94219.1"/>
    </source>
</evidence>
<evidence type="ECO:0000256" key="1">
    <source>
        <dbReference type="SAM" id="MobiDB-lite"/>
    </source>
</evidence>
<organism evidence="2 3">
    <name type="scientific">Steinernema carpocapsae</name>
    <name type="common">Entomopathogenic nematode</name>
    <dbReference type="NCBI Taxonomy" id="34508"/>
    <lineage>
        <taxon>Eukaryota</taxon>
        <taxon>Metazoa</taxon>
        <taxon>Ecdysozoa</taxon>
        <taxon>Nematoda</taxon>
        <taxon>Chromadorea</taxon>
        <taxon>Rhabditida</taxon>
        <taxon>Tylenchina</taxon>
        <taxon>Panagrolaimomorpha</taxon>
        <taxon>Strongyloidoidea</taxon>
        <taxon>Steinernematidae</taxon>
        <taxon>Steinernema</taxon>
    </lineage>
</organism>
<proteinExistence type="predicted"/>
<dbReference type="AlphaFoldDB" id="A0A4U5PCS6"/>
<accession>A0A4U5PCS6</accession>
<gene>
    <name evidence="2" type="ORF">L596_008531</name>
</gene>
<sequence length="178" mass="20458">MEDSKCGLRCHGKLAFARTWFSSSPCQSWIEDDKRVSIKQLCGYLVLYNELIHEELFCVESNFNDMGRELSLMGYVRKRHHYQFFPNLNLGQQRFDGLFAFKWLQETKVAMETQHCLPDYRERAQRRSQRTSETAAGRIQGAINADERRRKPSCGAGAESKTASPNLLLCVCLEVASP</sequence>